<organism evidence="13 14">
    <name type="scientific">Paraflavisolibacter caeni</name>
    <dbReference type="NCBI Taxonomy" id="2982496"/>
    <lineage>
        <taxon>Bacteria</taxon>
        <taxon>Pseudomonadati</taxon>
        <taxon>Bacteroidota</taxon>
        <taxon>Chitinophagia</taxon>
        <taxon>Chitinophagales</taxon>
        <taxon>Chitinophagaceae</taxon>
        <taxon>Paraflavisolibacter</taxon>
    </lineage>
</organism>
<dbReference type="RefSeq" id="WP_279294934.1">
    <property type="nucleotide sequence ID" value="NZ_JAOTIF010000001.1"/>
</dbReference>
<evidence type="ECO:0000256" key="12">
    <source>
        <dbReference type="SAM" id="Phobius"/>
    </source>
</evidence>
<evidence type="ECO:0000256" key="6">
    <source>
        <dbReference type="ARBA" id="ARBA00022842"/>
    </source>
</evidence>
<evidence type="ECO:0008006" key="15">
    <source>
        <dbReference type="Google" id="ProtNLM"/>
    </source>
</evidence>
<dbReference type="Gene3D" id="3.30.460.20">
    <property type="entry name" value="CorA soluble domain-like"/>
    <property type="match status" value="1"/>
</dbReference>
<feature type="transmembrane region" description="Helical" evidence="12">
    <location>
        <begin position="271"/>
        <end position="291"/>
    </location>
</feature>
<dbReference type="SUPFAM" id="SSF144083">
    <property type="entry name" value="Magnesium transport protein CorA, transmembrane region"/>
    <property type="match status" value="1"/>
</dbReference>
<dbReference type="FunFam" id="1.20.58.340:FF:000004">
    <property type="entry name" value="Magnesium transport protein CorA"/>
    <property type="match status" value="1"/>
</dbReference>
<comment type="similarity">
    <text evidence="2">Belongs to the CorA metal ion transporter (MIT) (TC 1.A.35) family.</text>
</comment>
<keyword evidence="9 12" id="KW-0472">Membrane</keyword>
<dbReference type="Gene3D" id="1.20.58.340">
    <property type="entry name" value="Magnesium transport protein CorA, transmembrane region"/>
    <property type="match status" value="1"/>
</dbReference>
<comment type="catalytic activity">
    <reaction evidence="10">
        <text>Mg(2+)(in) = Mg(2+)(out)</text>
        <dbReference type="Rhea" id="RHEA:29827"/>
        <dbReference type="ChEBI" id="CHEBI:18420"/>
    </reaction>
</comment>
<evidence type="ECO:0000256" key="5">
    <source>
        <dbReference type="ARBA" id="ARBA00022692"/>
    </source>
</evidence>
<evidence type="ECO:0000256" key="1">
    <source>
        <dbReference type="ARBA" id="ARBA00004651"/>
    </source>
</evidence>
<dbReference type="SUPFAM" id="SSF143865">
    <property type="entry name" value="CorA soluble domain-like"/>
    <property type="match status" value="1"/>
</dbReference>
<dbReference type="GO" id="GO:0015095">
    <property type="term" value="F:magnesium ion transmembrane transporter activity"/>
    <property type="evidence" value="ECO:0007669"/>
    <property type="project" value="TreeGrafter"/>
</dbReference>
<comment type="subcellular location">
    <subcellularLocation>
        <location evidence="1">Cell membrane</location>
        <topology evidence="1">Multi-pass membrane protein</topology>
    </subcellularLocation>
</comment>
<accession>A0A9X2XSL0</accession>
<evidence type="ECO:0000313" key="13">
    <source>
        <dbReference type="EMBL" id="MCU7547486.1"/>
    </source>
</evidence>
<dbReference type="PANTHER" id="PTHR46494">
    <property type="entry name" value="CORA FAMILY METAL ION TRANSPORTER (EUROFUNG)"/>
    <property type="match status" value="1"/>
</dbReference>
<keyword evidence="7 12" id="KW-1133">Transmembrane helix</keyword>
<dbReference type="AlphaFoldDB" id="A0A9X2XSL0"/>
<dbReference type="Proteomes" id="UP001155483">
    <property type="component" value="Unassembled WGS sequence"/>
</dbReference>
<keyword evidence="8" id="KW-0406">Ion transport</keyword>
<evidence type="ECO:0000256" key="11">
    <source>
        <dbReference type="ARBA" id="ARBA00045497"/>
    </source>
</evidence>
<gene>
    <name evidence="13" type="ORF">OCK74_00090</name>
</gene>
<keyword evidence="5 12" id="KW-0812">Transmembrane</keyword>
<dbReference type="GO" id="GO:0000287">
    <property type="term" value="F:magnesium ion binding"/>
    <property type="evidence" value="ECO:0007669"/>
    <property type="project" value="TreeGrafter"/>
</dbReference>
<dbReference type="Pfam" id="PF01544">
    <property type="entry name" value="CorA"/>
    <property type="match status" value="1"/>
</dbReference>
<protein>
    <recommendedName>
        <fullName evidence="15">Magnesium transporter CorA</fullName>
    </recommendedName>
</protein>
<reference evidence="13" key="2">
    <citation type="submission" date="2023-04" db="EMBL/GenBank/DDBJ databases">
        <title>Paracnuella aquatica gen. nov., sp. nov., a member of the family Chitinophagaceae isolated from a hot spring.</title>
        <authorList>
            <person name="Wang C."/>
        </authorList>
    </citation>
    <scope>NUCLEOTIDE SEQUENCE</scope>
    <source>
        <strain evidence="13">LB-8</strain>
    </source>
</reference>
<keyword evidence="6" id="KW-0460">Magnesium</keyword>
<keyword evidence="3" id="KW-0813">Transport</keyword>
<dbReference type="InterPro" id="IPR002523">
    <property type="entry name" value="MgTranspt_CorA/ZnTranspt_ZntB"/>
</dbReference>
<dbReference type="GO" id="GO:0015087">
    <property type="term" value="F:cobalt ion transmembrane transporter activity"/>
    <property type="evidence" value="ECO:0007669"/>
    <property type="project" value="TreeGrafter"/>
</dbReference>
<reference evidence="13" key="1">
    <citation type="submission" date="2022-09" db="EMBL/GenBank/DDBJ databases">
        <authorList>
            <person name="Yuan C."/>
            <person name="Ke Z."/>
        </authorList>
    </citation>
    <scope>NUCLEOTIDE SEQUENCE</scope>
    <source>
        <strain evidence="13">LB-8</strain>
    </source>
</reference>
<dbReference type="GO" id="GO:0005886">
    <property type="term" value="C:plasma membrane"/>
    <property type="evidence" value="ECO:0007669"/>
    <property type="project" value="UniProtKB-SubCell"/>
</dbReference>
<comment type="caution">
    <text evidence="13">The sequence shown here is derived from an EMBL/GenBank/DDBJ whole genome shotgun (WGS) entry which is preliminary data.</text>
</comment>
<keyword evidence="4" id="KW-1003">Cell membrane</keyword>
<sequence>MATYIQPFCEGINWIDVTNPTTQEMEQLSKEYNLNPHMVRDCLQPEHLPKYEFVDGVHFLILRYYAHSFDQPLATIQDLTNKIAIFFTDQFLISIHLSEIPFLAVLREKFISKCTSETDLLTRIAWNVLETYENPANRLSEKVDFYESQTMMKTSEANVMDSLYTIKREASIAHKTLMLMLEPLNHILVKPGEEAALQDMRDQHLKMRTLYIQVLDDVNNLMNLNMSYSSQRTNDVMKILTIFSVFFMPLTFIAGIYGMNFHFMPELTKRWGYPSALLFMLIVALVLYLWFKRKKWL</sequence>
<evidence type="ECO:0000256" key="2">
    <source>
        <dbReference type="ARBA" id="ARBA00009765"/>
    </source>
</evidence>
<evidence type="ECO:0000256" key="10">
    <source>
        <dbReference type="ARBA" id="ARBA00034269"/>
    </source>
</evidence>
<dbReference type="InterPro" id="IPR045861">
    <property type="entry name" value="CorA_cytoplasmic_dom"/>
</dbReference>
<evidence type="ECO:0000256" key="3">
    <source>
        <dbReference type="ARBA" id="ARBA00022448"/>
    </source>
</evidence>
<proteinExistence type="inferred from homology"/>
<dbReference type="GO" id="GO:0050897">
    <property type="term" value="F:cobalt ion binding"/>
    <property type="evidence" value="ECO:0007669"/>
    <property type="project" value="TreeGrafter"/>
</dbReference>
<evidence type="ECO:0000313" key="14">
    <source>
        <dbReference type="Proteomes" id="UP001155483"/>
    </source>
</evidence>
<feature type="transmembrane region" description="Helical" evidence="12">
    <location>
        <begin position="239"/>
        <end position="259"/>
    </location>
</feature>
<evidence type="ECO:0000256" key="9">
    <source>
        <dbReference type="ARBA" id="ARBA00023136"/>
    </source>
</evidence>
<dbReference type="PANTHER" id="PTHR46494:SF1">
    <property type="entry name" value="CORA FAMILY METAL ION TRANSPORTER (EUROFUNG)"/>
    <property type="match status" value="1"/>
</dbReference>
<dbReference type="EMBL" id="JAOTIF010000001">
    <property type="protein sequence ID" value="MCU7547486.1"/>
    <property type="molecule type" value="Genomic_DNA"/>
</dbReference>
<keyword evidence="14" id="KW-1185">Reference proteome</keyword>
<comment type="function">
    <text evidence="11">Mediates influx of magnesium ions. Alternates between open and closed states. Activated by low cytoplasmic Mg(2+) levels. Inactive when cytoplasmic Mg(2+) levels are high.</text>
</comment>
<name>A0A9X2XSL0_9BACT</name>
<evidence type="ECO:0000256" key="7">
    <source>
        <dbReference type="ARBA" id="ARBA00022989"/>
    </source>
</evidence>
<dbReference type="InterPro" id="IPR045863">
    <property type="entry name" value="CorA_TM1_TM2"/>
</dbReference>
<evidence type="ECO:0000256" key="4">
    <source>
        <dbReference type="ARBA" id="ARBA00022475"/>
    </source>
</evidence>
<evidence type="ECO:0000256" key="8">
    <source>
        <dbReference type="ARBA" id="ARBA00023065"/>
    </source>
</evidence>